<organism evidence="2 3">
    <name type="scientific">Gossypium darwinii</name>
    <name type="common">Darwin's cotton</name>
    <name type="synonym">Gossypium barbadense var. darwinii</name>
    <dbReference type="NCBI Taxonomy" id="34276"/>
    <lineage>
        <taxon>Eukaryota</taxon>
        <taxon>Viridiplantae</taxon>
        <taxon>Streptophyta</taxon>
        <taxon>Embryophyta</taxon>
        <taxon>Tracheophyta</taxon>
        <taxon>Spermatophyta</taxon>
        <taxon>Magnoliopsida</taxon>
        <taxon>eudicotyledons</taxon>
        <taxon>Gunneridae</taxon>
        <taxon>Pentapetalae</taxon>
        <taxon>rosids</taxon>
        <taxon>malvids</taxon>
        <taxon>Malvales</taxon>
        <taxon>Malvaceae</taxon>
        <taxon>Malvoideae</taxon>
        <taxon>Gossypium</taxon>
    </lineage>
</organism>
<name>A0A5D2H3J7_GOSDA</name>
<dbReference type="EMBL" id="CM017690">
    <property type="protein sequence ID" value="TYH24824.1"/>
    <property type="molecule type" value="Genomic_DNA"/>
</dbReference>
<evidence type="ECO:0000256" key="1">
    <source>
        <dbReference type="SAM" id="MobiDB-lite"/>
    </source>
</evidence>
<sequence>MWKALKGESSCACGKKKQRENLSNSLPLSASGQGPIIGLTSFAGNEKVQVDGGHSGGGRRWLKVEGPRCGAPRV</sequence>
<evidence type="ECO:0000313" key="3">
    <source>
        <dbReference type="Proteomes" id="UP000323506"/>
    </source>
</evidence>
<dbReference type="AlphaFoldDB" id="A0A5D2H3J7"/>
<gene>
    <name evidence="2" type="ORF">ES288_A03G120400v1</name>
</gene>
<reference evidence="2 3" key="1">
    <citation type="submission" date="2019-06" db="EMBL/GenBank/DDBJ databases">
        <title>WGS assembly of Gossypium darwinii.</title>
        <authorList>
            <person name="Chen Z.J."/>
            <person name="Sreedasyam A."/>
            <person name="Ando A."/>
            <person name="Song Q."/>
            <person name="De L."/>
            <person name="Hulse-Kemp A."/>
            <person name="Ding M."/>
            <person name="Ye W."/>
            <person name="Kirkbride R."/>
            <person name="Jenkins J."/>
            <person name="Plott C."/>
            <person name="Lovell J."/>
            <person name="Lin Y.-M."/>
            <person name="Vaughn R."/>
            <person name="Liu B."/>
            <person name="Li W."/>
            <person name="Simpson S."/>
            <person name="Scheffler B."/>
            <person name="Saski C."/>
            <person name="Grover C."/>
            <person name="Hu G."/>
            <person name="Conover J."/>
            <person name="Carlson J."/>
            <person name="Shu S."/>
            <person name="Boston L."/>
            <person name="Williams M."/>
            <person name="Peterson D."/>
            <person name="Mcgee K."/>
            <person name="Jones D."/>
            <person name="Wendel J."/>
            <person name="Stelly D."/>
            <person name="Grimwood J."/>
            <person name="Schmutz J."/>
        </authorList>
    </citation>
    <scope>NUCLEOTIDE SEQUENCE [LARGE SCALE GENOMIC DNA]</scope>
    <source>
        <strain evidence="2">1808015.09</strain>
    </source>
</reference>
<protein>
    <submittedName>
        <fullName evidence="2">Uncharacterized protein</fullName>
    </submittedName>
</protein>
<keyword evidence="3" id="KW-1185">Reference proteome</keyword>
<proteinExistence type="predicted"/>
<accession>A0A5D2H3J7</accession>
<dbReference type="Proteomes" id="UP000323506">
    <property type="component" value="Chromosome A03"/>
</dbReference>
<feature type="region of interest" description="Disordered" evidence="1">
    <location>
        <begin position="50"/>
        <end position="74"/>
    </location>
</feature>
<evidence type="ECO:0000313" key="2">
    <source>
        <dbReference type="EMBL" id="TYH24824.1"/>
    </source>
</evidence>
<feature type="region of interest" description="Disordered" evidence="1">
    <location>
        <begin position="1"/>
        <end position="28"/>
    </location>
</feature>